<dbReference type="Gene3D" id="3.60.15.10">
    <property type="entry name" value="Ribonuclease Z/Hydroxyacylglutathione hydrolase-like"/>
    <property type="match status" value="1"/>
</dbReference>
<keyword evidence="3" id="KW-1185">Reference proteome</keyword>
<dbReference type="PANTHER" id="PTHR47619:SF1">
    <property type="entry name" value="EXODEOXYRIBONUCLEASE WALJ"/>
    <property type="match status" value="1"/>
</dbReference>
<dbReference type="Pfam" id="PF00753">
    <property type="entry name" value="Lactamase_B"/>
    <property type="match status" value="1"/>
</dbReference>
<dbReference type="InterPro" id="IPR036866">
    <property type="entry name" value="RibonucZ/Hydroxyglut_hydro"/>
</dbReference>
<dbReference type="OrthoDB" id="9781189at2"/>
<sequence>MIFCSLYSGSSGNSIFVGNGNTNILVDAGMAGKHLDSAIKEINQNPEEVDAIFITHEHIDHIKGAGVMSRKYDIPIYANERTWIAMENKVGKIKDHNIKIINDKHITIKDMDIINYNIPHDAACPVGYTMISGNKRASIATDLGCFTSEVKENIKDSEVILLESNHDTEMLKFGPYPYDLKKRILSNVGHLSNEACGNALLEVLKNGCKKIVLGHLSETNNHPDLAYETVAGVLRENGVILGKEVDLAMAHRGKPSNYIEF</sequence>
<dbReference type="RefSeq" id="WP_090042857.1">
    <property type="nucleotide sequence ID" value="NZ_FOKI01000042.1"/>
</dbReference>
<name>A0A1I1AQA0_9CLOT</name>
<feature type="domain" description="Metallo-beta-lactamase" evidence="1">
    <location>
        <begin position="11"/>
        <end position="190"/>
    </location>
</feature>
<dbReference type="InterPro" id="IPR052533">
    <property type="entry name" value="WalJ/YycJ-like"/>
</dbReference>
<protein>
    <submittedName>
        <fullName evidence="2">Phosphoribosyl 1,2-cyclic phosphodiesterase</fullName>
    </submittedName>
</protein>
<reference evidence="2 3" key="1">
    <citation type="submission" date="2016-10" db="EMBL/GenBank/DDBJ databases">
        <authorList>
            <person name="de Groot N.N."/>
        </authorList>
    </citation>
    <scope>NUCLEOTIDE SEQUENCE [LARGE SCALE GENOMIC DNA]</scope>
    <source>
        <strain evidence="2 3">DSM 12271</strain>
    </source>
</reference>
<dbReference type="SMART" id="SM00849">
    <property type="entry name" value="Lactamase_B"/>
    <property type="match status" value="1"/>
</dbReference>
<dbReference type="InterPro" id="IPR001279">
    <property type="entry name" value="Metallo-B-lactamas"/>
</dbReference>
<evidence type="ECO:0000313" key="2">
    <source>
        <dbReference type="EMBL" id="SFB39662.1"/>
    </source>
</evidence>
<dbReference type="STRING" id="84698.SAMN04488528_10429"/>
<dbReference type="Proteomes" id="UP000198619">
    <property type="component" value="Unassembled WGS sequence"/>
</dbReference>
<proteinExistence type="predicted"/>
<dbReference type="AlphaFoldDB" id="A0A1I1AQA0"/>
<evidence type="ECO:0000313" key="3">
    <source>
        <dbReference type="Proteomes" id="UP000198619"/>
    </source>
</evidence>
<organism evidence="2 3">
    <name type="scientific">Clostridium frigidicarnis</name>
    <dbReference type="NCBI Taxonomy" id="84698"/>
    <lineage>
        <taxon>Bacteria</taxon>
        <taxon>Bacillati</taxon>
        <taxon>Bacillota</taxon>
        <taxon>Clostridia</taxon>
        <taxon>Eubacteriales</taxon>
        <taxon>Clostridiaceae</taxon>
        <taxon>Clostridium</taxon>
    </lineage>
</organism>
<dbReference type="PANTHER" id="PTHR47619">
    <property type="entry name" value="METALLO-HYDROLASE YYCJ-RELATED"/>
    <property type="match status" value="1"/>
</dbReference>
<dbReference type="EMBL" id="FOKI01000042">
    <property type="protein sequence ID" value="SFB39662.1"/>
    <property type="molecule type" value="Genomic_DNA"/>
</dbReference>
<accession>A0A1I1AQA0</accession>
<gene>
    <name evidence="2" type="ORF">SAMN04488528_10429</name>
</gene>
<evidence type="ECO:0000259" key="1">
    <source>
        <dbReference type="SMART" id="SM00849"/>
    </source>
</evidence>
<dbReference type="SUPFAM" id="SSF56281">
    <property type="entry name" value="Metallo-hydrolase/oxidoreductase"/>
    <property type="match status" value="1"/>
</dbReference>